<dbReference type="Pfam" id="PF07690">
    <property type="entry name" value="MFS_1"/>
    <property type="match status" value="1"/>
</dbReference>
<accession>A0A1H0IJY6</accession>
<feature type="transmembrane region" description="Helical" evidence="4">
    <location>
        <begin position="148"/>
        <end position="167"/>
    </location>
</feature>
<reference evidence="7" key="1">
    <citation type="submission" date="2016-10" db="EMBL/GenBank/DDBJ databases">
        <authorList>
            <person name="Varghese N."/>
            <person name="Submissions S."/>
        </authorList>
    </citation>
    <scope>NUCLEOTIDE SEQUENCE [LARGE SCALE GENOMIC DNA]</scope>
    <source>
        <strain evidence="7">CGMCC 1.6494</strain>
    </source>
</reference>
<evidence type="ECO:0000259" key="5">
    <source>
        <dbReference type="PROSITE" id="PS50850"/>
    </source>
</evidence>
<feature type="transmembrane region" description="Helical" evidence="4">
    <location>
        <begin position="90"/>
        <end position="109"/>
    </location>
</feature>
<feature type="transmembrane region" description="Helical" evidence="4">
    <location>
        <begin position="115"/>
        <end position="136"/>
    </location>
</feature>
<dbReference type="AlphaFoldDB" id="A0A1H0IJY6"/>
<dbReference type="SUPFAM" id="SSF103473">
    <property type="entry name" value="MFS general substrate transporter"/>
    <property type="match status" value="1"/>
</dbReference>
<dbReference type="RefSeq" id="WP_089707989.1">
    <property type="nucleotide sequence ID" value="NZ_FNII01000020.1"/>
</dbReference>
<dbReference type="PROSITE" id="PS50850">
    <property type="entry name" value="MFS"/>
    <property type="match status" value="1"/>
</dbReference>
<dbReference type="GO" id="GO:0022857">
    <property type="term" value="F:transmembrane transporter activity"/>
    <property type="evidence" value="ECO:0007669"/>
    <property type="project" value="InterPro"/>
</dbReference>
<sequence>MTQIKHSSNANTVPSDTQHEISPWLILLLACACGLIAANIYYAQPLVGPISQELRLSEQSSGLIVTLTQIGYGAGLLLVVPLADLFENRRLAITILAIGAAGLLASGLVTSTTPFLAAALLVGLGSVTVQILVPYAAHLSPEATRGQVVGNVMSGLMLGIMLARPVASLITHFATWRTVFLVSFVAMLALMLTLRLALPKRTVTAKIGYHQMLMSMLQLVRTTPALRRRALYQACMFGAFSLFWTTTPLLLASPTFGLSQKGIALFALAGVAGAIAAPIAGRVADRGWIRPATALAMIMAIAAFAMTHIGTQGTSLSLALFVVAGIVLDFAVSANLVLGQRIIFSLAPEIRGRLNGLYMSTFFCGGAIGSASGGWSFAHYGWLGTSVVGTAFGLIALAYFLTEPSS</sequence>
<dbReference type="Gene3D" id="1.20.1250.20">
    <property type="entry name" value="MFS general substrate transporter like domains"/>
    <property type="match status" value="1"/>
</dbReference>
<dbReference type="OrthoDB" id="9815356at2"/>
<feature type="transmembrane region" description="Helical" evidence="4">
    <location>
        <begin position="357"/>
        <end position="375"/>
    </location>
</feature>
<dbReference type="Proteomes" id="UP000199677">
    <property type="component" value="Unassembled WGS sequence"/>
</dbReference>
<evidence type="ECO:0000256" key="4">
    <source>
        <dbReference type="SAM" id="Phobius"/>
    </source>
</evidence>
<feature type="transmembrane region" description="Helical" evidence="4">
    <location>
        <begin position="381"/>
        <end position="401"/>
    </location>
</feature>
<dbReference type="PROSITE" id="PS51257">
    <property type="entry name" value="PROKAR_LIPOPROTEIN"/>
    <property type="match status" value="1"/>
</dbReference>
<feature type="transmembrane region" description="Helical" evidence="4">
    <location>
        <begin position="263"/>
        <end position="280"/>
    </location>
</feature>
<keyword evidence="1 4" id="KW-0812">Transmembrane</keyword>
<dbReference type="PANTHER" id="PTHR42910:SF1">
    <property type="entry name" value="MAJOR FACILITATOR SUPERFAMILY (MFS) PROFILE DOMAIN-CONTAINING PROTEIN"/>
    <property type="match status" value="1"/>
</dbReference>
<dbReference type="InterPro" id="IPR011701">
    <property type="entry name" value="MFS"/>
</dbReference>
<feature type="transmembrane region" description="Helical" evidence="4">
    <location>
        <begin position="21"/>
        <end position="42"/>
    </location>
</feature>
<dbReference type="InterPro" id="IPR020846">
    <property type="entry name" value="MFS_dom"/>
</dbReference>
<feature type="domain" description="Major facilitator superfamily (MFS) profile" evidence="5">
    <location>
        <begin position="25"/>
        <end position="406"/>
    </location>
</feature>
<keyword evidence="3 4" id="KW-0472">Membrane</keyword>
<dbReference type="InterPro" id="IPR036259">
    <property type="entry name" value="MFS_trans_sf"/>
</dbReference>
<name>A0A1H0IJY6_9GAMM</name>
<protein>
    <submittedName>
        <fullName evidence="6">Predicted arabinose efflux permease, MFS family</fullName>
    </submittedName>
</protein>
<proteinExistence type="predicted"/>
<feature type="transmembrane region" description="Helical" evidence="4">
    <location>
        <begin position="230"/>
        <end position="251"/>
    </location>
</feature>
<dbReference type="CDD" id="cd17324">
    <property type="entry name" value="MFS_NepI_like"/>
    <property type="match status" value="1"/>
</dbReference>
<dbReference type="PANTHER" id="PTHR42910">
    <property type="entry name" value="TRANSPORTER SCO4007-RELATED"/>
    <property type="match status" value="1"/>
</dbReference>
<keyword evidence="2 4" id="KW-1133">Transmembrane helix</keyword>
<evidence type="ECO:0000313" key="6">
    <source>
        <dbReference type="EMBL" id="SDO31708.1"/>
    </source>
</evidence>
<keyword evidence="7" id="KW-1185">Reference proteome</keyword>
<dbReference type="EMBL" id="FNII01000020">
    <property type="protein sequence ID" value="SDO31708.1"/>
    <property type="molecule type" value="Genomic_DNA"/>
</dbReference>
<evidence type="ECO:0000313" key="7">
    <source>
        <dbReference type="Proteomes" id="UP000199677"/>
    </source>
</evidence>
<organism evidence="6 7">
    <name type="scientific">Vreelandella arcis</name>
    <dbReference type="NCBI Taxonomy" id="416873"/>
    <lineage>
        <taxon>Bacteria</taxon>
        <taxon>Pseudomonadati</taxon>
        <taxon>Pseudomonadota</taxon>
        <taxon>Gammaproteobacteria</taxon>
        <taxon>Oceanospirillales</taxon>
        <taxon>Halomonadaceae</taxon>
        <taxon>Vreelandella</taxon>
    </lineage>
</organism>
<gene>
    <name evidence="6" type="ORF">SAMN04487951_12045</name>
</gene>
<evidence type="ECO:0000256" key="2">
    <source>
        <dbReference type="ARBA" id="ARBA00022989"/>
    </source>
</evidence>
<feature type="transmembrane region" description="Helical" evidence="4">
    <location>
        <begin position="316"/>
        <end position="337"/>
    </location>
</feature>
<feature type="transmembrane region" description="Helical" evidence="4">
    <location>
        <begin position="62"/>
        <end position="83"/>
    </location>
</feature>
<feature type="transmembrane region" description="Helical" evidence="4">
    <location>
        <begin position="292"/>
        <end position="310"/>
    </location>
</feature>
<feature type="transmembrane region" description="Helical" evidence="4">
    <location>
        <begin position="179"/>
        <end position="198"/>
    </location>
</feature>
<evidence type="ECO:0000256" key="1">
    <source>
        <dbReference type="ARBA" id="ARBA00022692"/>
    </source>
</evidence>
<evidence type="ECO:0000256" key="3">
    <source>
        <dbReference type="ARBA" id="ARBA00023136"/>
    </source>
</evidence>
<dbReference type="STRING" id="416873.SAMN04487951_12045"/>